<reference evidence="2 3" key="1">
    <citation type="submission" date="2021-01" db="EMBL/GenBank/DDBJ databases">
        <title>Actinoplanes sp. nov. LDG1-06 isolated from lichen.</title>
        <authorList>
            <person name="Saeng-In P."/>
            <person name="Phongsopitanun W."/>
            <person name="Kanchanasin P."/>
            <person name="Yuki M."/>
            <person name="Kudo T."/>
            <person name="Ohkuma M."/>
            <person name="Tanasupawat S."/>
        </authorList>
    </citation>
    <scope>NUCLEOTIDE SEQUENCE [LARGE SCALE GENOMIC DNA]</scope>
    <source>
        <strain evidence="2 3">LDG1-06</strain>
    </source>
</reference>
<sequence>MSIFAAVSRWRLWILGGALVVGALLQVNRVLSLAGFLLVLGLIVLGVVAQAKYRPAEMVSRPESDELVSVPNPGPVFSASGFTILGVSLVSDDVVDLVRGNDIWWGDPASSLLWVALVGFWWYLALGPWGVRVRPDGVADRQPLGSVFVPWAALDPGLPIVPGGQNQVFLHFSEPDRVVRRGLRRPKPNILNPQSDAGYVAATINARWRAAGGPA</sequence>
<gene>
    <name evidence="2" type="ORF">JIG36_13890</name>
</gene>
<protein>
    <submittedName>
        <fullName evidence="2">Uncharacterized protein</fullName>
    </submittedName>
</protein>
<keyword evidence="1" id="KW-1133">Transmembrane helix</keyword>
<accession>A0ABS2AA00</accession>
<comment type="caution">
    <text evidence="2">The sequence shown here is derived from an EMBL/GenBank/DDBJ whole genome shotgun (WGS) entry which is preliminary data.</text>
</comment>
<keyword evidence="1" id="KW-0472">Membrane</keyword>
<organism evidence="2 3">
    <name type="scientific">Paractinoplanes ovalisporus</name>
    <dbReference type="NCBI Taxonomy" id="2810368"/>
    <lineage>
        <taxon>Bacteria</taxon>
        <taxon>Bacillati</taxon>
        <taxon>Actinomycetota</taxon>
        <taxon>Actinomycetes</taxon>
        <taxon>Micromonosporales</taxon>
        <taxon>Micromonosporaceae</taxon>
        <taxon>Paractinoplanes</taxon>
    </lineage>
</organism>
<feature type="transmembrane region" description="Helical" evidence="1">
    <location>
        <begin position="33"/>
        <end position="53"/>
    </location>
</feature>
<evidence type="ECO:0000313" key="3">
    <source>
        <dbReference type="Proteomes" id="UP000632138"/>
    </source>
</evidence>
<feature type="transmembrane region" description="Helical" evidence="1">
    <location>
        <begin position="12"/>
        <end position="27"/>
    </location>
</feature>
<dbReference type="Proteomes" id="UP000632138">
    <property type="component" value="Unassembled WGS sequence"/>
</dbReference>
<evidence type="ECO:0000256" key="1">
    <source>
        <dbReference type="SAM" id="Phobius"/>
    </source>
</evidence>
<name>A0ABS2AA00_9ACTN</name>
<dbReference type="RefSeq" id="WP_203376582.1">
    <property type="nucleotide sequence ID" value="NZ_JAENHP010000003.1"/>
</dbReference>
<feature type="transmembrane region" description="Helical" evidence="1">
    <location>
        <begin position="111"/>
        <end position="131"/>
    </location>
</feature>
<feature type="transmembrane region" description="Helical" evidence="1">
    <location>
        <begin position="74"/>
        <end position="91"/>
    </location>
</feature>
<keyword evidence="1" id="KW-0812">Transmembrane</keyword>
<proteinExistence type="predicted"/>
<dbReference type="EMBL" id="JAENHP010000003">
    <property type="protein sequence ID" value="MBM2616652.1"/>
    <property type="molecule type" value="Genomic_DNA"/>
</dbReference>
<keyword evidence="3" id="KW-1185">Reference proteome</keyword>
<evidence type="ECO:0000313" key="2">
    <source>
        <dbReference type="EMBL" id="MBM2616652.1"/>
    </source>
</evidence>